<evidence type="ECO:0000256" key="8">
    <source>
        <dbReference type="ARBA" id="ARBA00023136"/>
    </source>
</evidence>
<evidence type="ECO:0000313" key="12">
    <source>
        <dbReference type="Proteomes" id="UP000199445"/>
    </source>
</evidence>
<dbReference type="RefSeq" id="WP_091705551.1">
    <property type="nucleotide sequence ID" value="NZ_BMYN01000005.1"/>
</dbReference>
<keyword evidence="12" id="KW-1185">Reference proteome</keyword>
<keyword evidence="4 9" id="KW-0488">Methylation</keyword>
<dbReference type="PROSITE" id="PS00409">
    <property type="entry name" value="PROKAR_NTER_METHYL"/>
    <property type="match status" value="1"/>
</dbReference>
<dbReference type="AlphaFoldDB" id="A0A1I3WBP4"/>
<dbReference type="Pfam" id="PF02501">
    <property type="entry name" value="T2SSI"/>
    <property type="match status" value="1"/>
</dbReference>
<evidence type="ECO:0000256" key="3">
    <source>
        <dbReference type="ARBA" id="ARBA00022475"/>
    </source>
</evidence>
<evidence type="ECO:0000256" key="6">
    <source>
        <dbReference type="ARBA" id="ARBA00022692"/>
    </source>
</evidence>
<evidence type="ECO:0000256" key="9">
    <source>
        <dbReference type="RuleBase" id="RU368030"/>
    </source>
</evidence>
<reference evidence="11 12" key="1">
    <citation type="submission" date="2016-10" db="EMBL/GenBank/DDBJ databases">
        <authorList>
            <person name="de Groot N.N."/>
        </authorList>
    </citation>
    <scope>NUCLEOTIDE SEQUENCE [LARGE SCALE GENOMIC DNA]</scope>
    <source>
        <strain evidence="11 12">IBRC-M 10445</strain>
    </source>
</reference>
<accession>A0A1I3WBP4</accession>
<keyword evidence="7 9" id="KW-1133">Transmembrane helix</keyword>
<dbReference type="Pfam" id="PF07963">
    <property type="entry name" value="N_methyl"/>
    <property type="match status" value="1"/>
</dbReference>
<evidence type="ECO:0000259" key="10">
    <source>
        <dbReference type="Pfam" id="PF02501"/>
    </source>
</evidence>
<sequence length="135" mass="15050">MVSHEILPTVRRRHSGFTLLEVMVALLVFGLIATAAAEVGGNYIGSFERIRDKTLASWLADNQINELRLQQGLPAVSQNTRDVDYGRYRWQVTTRISATPEPGIRRVDVTVARYRNDRPEPASIHTLSAFLGASS</sequence>
<dbReference type="InterPro" id="IPR045584">
    <property type="entry name" value="Pilin-like"/>
</dbReference>
<dbReference type="GO" id="GO:0015628">
    <property type="term" value="P:protein secretion by the type II secretion system"/>
    <property type="evidence" value="ECO:0007669"/>
    <property type="project" value="UniProtKB-UniRule"/>
</dbReference>
<comment type="similarity">
    <text evidence="2 9">Belongs to the GSP I family.</text>
</comment>
<protein>
    <recommendedName>
        <fullName evidence="9">Type II secretion system protein I</fullName>
        <shortName evidence="9">T2SS minor pseudopilin I</shortName>
    </recommendedName>
</protein>
<comment type="subcellular location">
    <subcellularLocation>
        <location evidence="1 9">Cell inner membrane</location>
        <topology evidence="1 9">Single-pass membrane protein</topology>
    </subcellularLocation>
</comment>
<feature type="transmembrane region" description="Helical" evidence="9">
    <location>
        <begin position="22"/>
        <end position="44"/>
    </location>
</feature>
<dbReference type="NCBIfam" id="TIGR01707">
    <property type="entry name" value="gspI"/>
    <property type="match status" value="1"/>
</dbReference>
<evidence type="ECO:0000313" key="11">
    <source>
        <dbReference type="EMBL" id="SFK04830.1"/>
    </source>
</evidence>
<evidence type="ECO:0000256" key="2">
    <source>
        <dbReference type="ARBA" id="ARBA00008358"/>
    </source>
</evidence>
<comment type="PTM">
    <text evidence="9">Cleaved by prepilin peptidase.</text>
</comment>
<keyword evidence="8 9" id="KW-0472">Membrane</keyword>
<comment type="subunit">
    <text evidence="9">Type II secretion is composed of four main components: the outer membrane complex, the inner membrane complex, the cytoplasmic secretion ATPase and the periplasm-spanning pseudopilus.</text>
</comment>
<keyword evidence="5 9" id="KW-0997">Cell inner membrane</keyword>
<dbReference type="InterPro" id="IPR012902">
    <property type="entry name" value="N_methyl_site"/>
</dbReference>
<gene>
    <name evidence="11" type="ORF">SAMN05216429_109120</name>
</gene>
<dbReference type="OrthoDB" id="6121517at2"/>
<keyword evidence="3" id="KW-1003">Cell membrane</keyword>
<dbReference type="GO" id="GO:0005886">
    <property type="term" value="C:plasma membrane"/>
    <property type="evidence" value="ECO:0007669"/>
    <property type="project" value="UniProtKB-SubCell"/>
</dbReference>
<evidence type="ECO:0000256" key="7">
    <source>
        <dbReference type="ARBA" id="ARBA00022989"/>
    </source>
</evidence>
<feature type="domain" description="Type II secretion system protein GspI C-terminal" evidence="10">
    <location>
        <begin position="51"/>
        <end position="131"/>
    </location>
</feature>
<dbReference type="InterPro" id="IPR003413">
    <property type="entry name" value="T2SS_GspI_C"/>
</dbReference>
<comment type="function">
    <text evidence="9">Component of the type II secretion system required for the energy-dependent secretion of extracellular factors such as proteases and toxins from the periplasm.</text>
</comment>
<dbReference type="InterPro" id="IPR010052">
    <property type="entry name" value="T2SS_protein-GspI"/>
</dbReference>
<proteinExistence type="inferred from homology"/>
<evidence type="ECO:0000256" key="1">
    <source>
        <dbReference type="ARBA" id="ARBA00004377"/>
    </source>
</evidence>
<dbReference type="Gene3D" id="3.30.1300.30">
    <property type="entry name" value="GSPII I/J protein-like"/>
    <property type="match status" value="1"/>
</dbReference>
<dbReference type="SUPFAM" id="SSF54523">
    <property type="entry name" value="Pili subunits"/>
    <property type="match status" value="1"/>
</dbReference>
<dbReference type="PANTHER" id="PTHR38779">
    <property type="entry name" value="TYPE II SECRETION SYSTEM PROTEIN I-RELATED"/>
    <property type="match status" value="1"/>
</dbReference>
<name>A0A1I3WBP4_9GAMM</name>
<dbReference type="PANTHER" id="PTHR38779:SF2">
    <property type="entry name" value="TYPE II SECRETION SYSTEM PROTEIN I-RELATED"/>
    <property type="match status" value="1"/>
</dbReference>
<dbReference type="NCBIfam" id="TIGR02532">
    <property type="entry name" value="IV_pilin_GFxxxE"/>
    <property type="match status" value="1"/>
</dbReference>
<dbReference type="Proteomes" id="UP000199445">
    <property type="component" value="Unassembled WGS sequence"/>
</dbReference>
<evidence type="ECO:0000256" key="5">
    <source>
        <dbReference type="ARBA" id="ARBA00022519"/>
    </source>
</evidence>
<organism evidence="11 12">
    <name type="scientific">Marinobacter persicus</name>
    <dbReference type="NCBI Taxonomy" id="930118"/>
    <lineage>
        <taxon>Bacteria</taxon>
        <taxon>Pseudomonadati</taxon>
        <taxon>Pseudomonadota</taxon>
        <taxon>Gammaproteobacteria</taxon>
        <taxon>Pseudomonadales</taxon>
        <taxon>Marinobacteraceae</taxon>
        <taxon>Marinobacter</taxon>
    </lineage>
</organism>
<dbReference type="EMBL" id="FOSC01000009">
    <property type="protein sequence ID" value="SFK04830.1"/>
    <property type="molecule type" value="Genomic_DNA"/>
</dbReference>
<evidence type="ECO:0000256" key="4">
    <source>
        <dbReference type="ARBA" id="ARBA00022481"/>
    </source>
</evidence>
<dbReference type="GO" id="GO:0015627">
    <property type="term" value="C:type II protein secretion system complex"/>
    <property type="evidence" value="ECO:0007669"/>
    <property type="project" value="UniProtKB-UniRule"/>
</dbReference>
<keyword evidence="6 9" id="KW-0812">Transmembrane</keyword>